<accession>A0ABR6XBE3</accession>
<evidence type="ECO:0000313" key="7">
    <source>
        <dbReference type="Proteomes" id="UP000648257"/>
    </source>
</evidence>
<protein>
    <submittedName>
        <fullName evidence="6">HipA domain-containing protein</fullName>
    </submittedName>
</protein>
<comment type="similarity">
    <text evidence="1">Belongs to the HipA Ser/Thr kinase family.</text>
</comment>
<dbReference type="PANTHER" id="PTHR37419">
    <property type="entry name" value="SERINE/THREONINE-PROTEIN KINASE TOXIN HIPA"/>
    <property type="match status" value="1"/>
</dbReference>
<evidence type="ECO:0000256" key="3">
    <source>
        <dbReference type="ARBA" id="ARBA00022777"/>
    </source>
</evidence>
<dbReference type="NCBIfam" id="TIGR03071">
    <property type="entry name" value="couple_hipA"/>
    <property type="match status" value="1"/>
</dbReference>
<proteinExistence type="inferred from homology"/>
<dbReference type="RefSeq" id="WP_186924758.1">
    <property type="nucleotide sequence ID" value="NZ_JACOFW010000051.1"/>
</dbReference>
<evidence type="ECO:0000259" key="5">
    <source>
        <dbReference type="Pfam" id="PF13657"/>
    </source>
</evidence>
<evidence type="ECO:0000256" key="1">
    <source>
        <dbReference type="ARBA" id="ARBA00010164"/>
    </source>
</evidence>
<name>A0ABR6XBE3_9BURK</name>
<feature type="domain" description="HipA N-terminal subdomain 1" evidence="5">
    <location>
        <begin position="5"/>
        <end position="102"/>
    </location>
</feature>
<organism evidence="6 7">
    <name type="scientific">Undibacterium seohonense</name>
    <dbReference type="NCBI Taxonomy" id="1344950"/>
    <lineage>
        <taxon>Bacteria</taxon>
        <taxon>Pseudomonadati</taxon>
        <taxon>Pseudomonadota</taxon>
        <taxon>Betaproteobacteria</taxon>
        <taxon>Burkholderiales</taxon>
        <taxon>Oxalobacteraceae</taxon>
        <taxon>Undibacterium</taxon>
    </lineage>
</organism>
<keyword evidence="2" id="KW-0808">Transferase</keyword>
<keyword evidence="3" id="KW-0418">Kinase</keyword>
<keyword evidence="7" id="KW-1185">Reference proteome</keyword>
<evidence type="ECO:0000259" key="4">
    <source>
        <dbReference type="Pfam" id="PF07804"/>
    </source>
</evidence>
<dbReference type="PANTHER" id="PTHR37419:SF1">
    <property type="entry name" value="SERINE_THREONINE-PROTEIN KINASE TOXIN HIPA"/>
    <property type="match status" value="1"/>
</dbReference>
<sequence>MSTVLSIWVNQIRAAEIDVVAGAGFTFHYTQEWLHHQEKYPFSPHLPLGKTSGGAEVKNFFENLLPEGSALDVAASTHNLSKHDAFGLLAKIGREAAGVMSIIPIDETPDAQITLRLLPFDEITQRIRERPTKSFSTWDRKVRLSIAGYQDKLAVFIDQDQKMYLSDGGGSSTHIIKPENINPELPFMPANEYFCMRLAHALKLLVPKTNLLRIPDPLYVIERYDRHKERDGHVNRLHQIDLCQVLNLPVEMKYQQSYEFSPEGASYTDLFQAADSTTNPAKTKIVLLRWVVFNYMIGNTDAHAKNVSFFLNHTGLRLAPFYDLVSGTIYGLKNMAMFIGKEEEIGLVSAIDWKEFCKQCDLKPTLLANELRTQANHWGKFSTQLLNDEIYDPNEKNFLSGLAVDIDGRVHLMQQQALDLRSL</sequence>
<dbReference type="InterPro" id="IPR012893">
    <property type="entry name" value="HipA-like_C"/>
</dbReference>
<reference evidence="6 7" key="1">
    <citation type="submission" date="2020-08" db="EMBL/GenBank/DDBJ databases">
        <title>Novel species isolated from subtropical streams in China.</title>
        <authorList>
            <person name="Lu H."/>
        </authorList>
    </citation>
    <scope>NUCLEOTIDE SEQUENCE [LARGE SCALE GENOMIC DNA]</scope>
    <source>
        <strain evidence="6 7">KACC 16656</strain>
    </source>
</reference>
<dbReference type="InterPro" id="IPR052028">
    <property type="entry name" value="HipA_Ser/Thr_kinase"/>
</dbReference>
<feature type="domain" description="HipA-like C-terminal" evidence="4">
    <location>
        <begin position="144"/>
        <end position="370"/>
    </location>
</feature>
<gene>
    <name evidence="6" type="ORF">H8K52_20400</name>
</gene>
<evidence type="ECO:0000256" key="2">
    <source>
        <dbReference type="ARBA" id="ARBA00022679"/>
    </source>
</evidence>
<evidence type="ECO:0000313" key="6">
    <source>
        <dbReference type="EMBL" id="MBC3809701.1"/>
    </source>
</evidence>
<dbReference type="Proteomes" id="UP000648257">
    <property type="component" value="Unassembled WGS sequence"/>
</dbReference>
<dbReference type="InterPro" id="IPR017508">
    <property type="entry name" value="HipA_N1"/>
</dbReference>
<dbReference type="Gene3D" id="1.10.1070.20">
    <property type="match status" value="1"/>
</dbReference>
<comment type="caution">
    <text evidence="6">The sequence shown here is derived from an EMBL/GenBank/DDBJ whole genome shotgun (WGS) entry which is preliminary data.</text>
</comment>
<dbReference type="Pfam" id="PF13657">
    <property type="entry name" value="Couple_hipA"/>
    <property type="match status" value="1"/>
</dbReference>
<dbReference type="EMBL" id="JACOFW010000051">
    <property type="protein sequence ID" value="MBC3809701.1"/>
    <property type="molecule type" value="Genomic_DNA"/>
</dbReference>
<dbReference type="Pfam" id="PF07804">
    <property type="entry name" value="HipA_C"/>
    <property type="match status" value="1"/>
</dbReference>